<evidence type="ECO:0000313" key="2">
    <source>
        <dbReference type="Proteomes" id="UP000887575"/>
    </source>
</evidence>
<dbReference type="Proteomes" id="UP000887575">
    <property type="component" value="Unassembled WGS sequence"/>
</dbReference>
<evidence type="ECO:0000313" key="3">
    <source>
        <dbReference type="WBParaSite" id="MBELARI_LOCUS19004"/>
    </source>
</evidence>
<keyword evidence="2" id="KW-1185">Reference proteome</keyword>
<feature type="compositionally biased region" description="Basic and acidic residues" evidence="1">
    <location>
        <begin position="105"/>
        <end position="116"/>
    </location>
</feature>
<sequence length="154" mass="17781">MRDLEILPKGFRYNGHQHLDKGDDGRYQQLNKGEDVEMLNAVTSDINTSTVEQQTIEEIVRSAIQTAFPEPVDLKSETIEERIAPRKGDEDDSGTQSRTGARKSGQTEKKFENSKQKWTLEPEIAGHHRFNDRYDIEKLKSALYYLIYFVDCKL</sequence>
<organism evidence="2 3">
    <name type="scientific">Mesorhabditis belari</name>
    <dbReference type="NCBI Taxonomy" id="2138241"/>
    <lineage>
        <taxon>Eukaryota</taxon>
        <taxon>Metazoa</taxon>
        <taxon>Ecdysozoa</taxon>
        <taxon>Nematoda</taxon>
        <taxon>Chromadorea</taxon>
        <taxon>Rhabditida</taxon>
        <taxon>Rhabditina</taxon>
        <taxon>Rhabditomorpha</taxon>
        <taxon>Rhabditoidea</taxon>
        <taxon>Rhabditidae</taxon>
        <taxon>Mesorhabditinae</taxon>
        <taxon>Mesorhabditis</taxon>
    </lineage>
</organism>
<accession>A0AAF3EXR4</accession>
<name>A0AAF3EXR4_9BILA</name>
<feature type="compositionally biased region" description="Basic and acidic residues" evidence="1">
    <location>
        <begin position="74"/>
        <end position="89"/>
    </location>
</feature>
<reference evidence="3" key="1">
    <citation type="submission" date="2024-02" db="UniProtKB">
        <authorList>
            <consortium name="WormBaseParasite"/>
        </authorList>
    </citation>
    <scope>IDENTIFICATION</scope>
</reference>
<feature type="region of interest" description="Disordered" evidence="1">
    <location>
        <begin position="74"/>
        <end position="116"/>
    </location>
</feature>
<dbReference type="AlphaFoldDB" id="A0AAF3EXR4"/>
<protein>
    <submittedName>
        <fullName evidence="3">Uncharacterized protein</fullName>
    </submittedName>
</protein>
<proteinExistence type="predicted"/>
<dbReference type="WBParaSite" id="MBELARI_LOCUS19004">
    <property type="protein sequence ID" value="MBELARI_LOCUS19004"/>
    <property type="gene ID" value="MBELARI_LOCUS19004"/>
</dbReference>
<evidence type="ECO:0000256" key="1">
    <source>
        <dbReference type="SAM" id="MobiDB-lite"/>
    </source>
</evidence>